<evidence type="ECO:0000256" key="6">
    <source>
        <dbReference type="ARBA" id="ARBA00022603"/>
    </source>
</evidence>
<dbReference type="Gene3D" id="3.30.70.1170">
    <property type="entry name" value="Sun protein, domain 3"/>
    <property type="match status" value="1"/>
</dbReference>
<accession>A0ABS7DRS8</accession>
<feature type="binding site" evidence="13">
    <location>
        <position position="329"/>
    </location>
    <ligand>
        <name>S-adenosyl-L-methionine</name>
        <dbReference type="ChEBI" id="CHEBI:59789"/>
    </ligand>
</feature>
<evidence type="ECO:0000256" key="3">
    <source>
        <dbReference type="ARBA" id="ARBA00012140"/>
    </source>
</evidence>
<dbReference type="InterPro" id="IPR049560">
    <property type="entry name" value="MeTrfase_RsmB-F_NOP2_cat"/>
</dbReference>
<dbReference type="Pfam" id="PF01029">
    <property type="entry name" value="NusB"/>
    <property type="match status" value="1"/>
</dbReference>
<dbReference type="Gene3D" id="3.40.50.150">
    <property type="entry name" value="Vaccinia Virus protein VP39"/>
    <property type="match status" value="1"/>
</dbReference>
<dbReference type="RefSeq" id="WP_219966413.1">
    <property type="nucleotide sequence ID" value="NZ_JAGFNZ010000007.1"/>
</dbReference>
<keyword evidence="8 13" id="KW-0949">S-adenosyl-L-methionine</keyword>
<dbReference type="SUPFAM" id="SSF53335">
    <property type="entry name" value="S-adenosyl-L-methionine-dependent methyltransferases"/>
    <property type="match status" value="1"/>
</dbReference>
<comment type="similarity">
    <text evidence="13">Belongs to the class I-like SAM-binding methyltransferase superfamily. RsmB/NOP family.</text>
</comment>
<dbReference type="NCBIfam" id="TIGR00563">
    <property type="entry name" value="rsmB"/>
    <property type="match status" value="1"/>
</dbReference>
<dbReference type="InterPro" id="IPR023267">
    <property type="entry name" value="RCMT"/>
</dbReference>
<evidence type="ECO:0000256" key="1">
    <source>
        <dbReference type="ARBA" id="ARBA00002724"/>
    </source>
</evidence>
<keyword evidence="7 13" id="KW-0808">Transferase</keyword>
<keyword evidence="9 13" id="KW-0694">RNA-binding</keyword>
<dbReference type="InterPro" id="IPR035926">
    <property type="entry name" value="NusB-like_sf"/>
</dbReference>
<dbReference type="PANTHER" id="PTHR22807:SF53">
    <property type="entry name" value="RIBOSOMAL RNA SMALL SUBUNIT METHYLTRANSFERASE B-RELATED"/>
    <property type="match status" value="1"/>
</dbReference>
<name>A0ABS7DRS8_9FIRM</name>
<evidence type="ECO:0000313" key="16">
    <source>
        <dbReference type="Proteomes" id="UP000719942"/>
    </source>
</evidence>
<feature type="binding site" evidence="13">
    <location>
        <position position="312"/>
    </location>
    <ligand>
        <name>S-adenosyl-L-methionine</name>
        <dbReference type="ChEBI" id="CHEBI:59789"/>
    </ligand>
</feature>
<dbReference type="SUPFAM" id="SSF48013">
    <property type="entry name" value="NusB-like"/>
    <property type="match status" value="1"/>
</dbReference>
<dbReference type="InterPro" id="IPR006027">
    <property type="entry name" value="NusB_RsmB_TIM44"/>
</dbReference>
<dbReference type="InterPro" id="IPR054728">
    <property type="entry name" value="RsmB-like_ferredoxin"/>
</dbReference>
<proteinExistence type="inferred from homology"/>
<evidence type="ECO:0000256" key="4">
    <source>
        <dbReference type="ARBA" id="ARBA00022490"/>
    </source>
</evidence>
<evidence type="ECO:0000256" key="11">
    <source>
        <dbReference type="ARBA" id="ARBA00031088"/>
    </source>
</evidence>
<evidence type="ECO:0000256" key="7">
    <source>
        <dbReference type="ARBA" id="ARBA00022679"/>
    </source>
</evidence>
<gene>
    <name evidence="15" type="primary">rsmB</name>
    <name evidence="15" type="ORF">J5W02_14420</name>
</gene>
<protein>
    <recommendedName>
        <fullName evidence="3">16S rRNA (cytosine(967)-C(5))-methyltransferase</fullName>
        <ecNumber evidence="3">2.1.1.176</ecNumber>
    </recommendedName>
    <alternativeName>
        <fullName evidence="10">16S rRNA m5C967 methyltransferase</fullName>
    </alternativeName>
    <alternativeName>
        <fullName evidence="11">rRNA (cytosine-C(5)-)-methyltransferase RsmB</fullName>
    </alternativeName>
</protein>
<comment type="function">
    <text evidence="1">Specifically methylates the cytosine at position 967 (m5C967) of 16S rRNA.</text>
</comment>
<feature type="binding site" evidence="13">
    <location>
        <begin position="261"/>
        <end position="267"/>
    </location>
    <ligand>
        <name>S-adenosyl-L-methionine</name>
        <dbReference type="ChEBI" id="CHEBI:59789"/>
    </ligand>
</feature>
<comment type="subcellular location">
    <subcellularLocation>
        <location evidence="2">Cytoplasm</location>
    </subcellularLocation>
</comment>
<evidence type="ECO:0000256" key="5">
    <source>
        <dbReference type="ARBA" id="ARBA00022552"/>
    </source>
</evidence>
<dbReference type="Pfam" id="PF01189">
    <property type="entry name" value="Methyltr_RsmB-F"/>
    <property type="match status" value="1"/>
</dbReference>
<evidence type="ECO:0000256" key="12">
    <source>
        <dbReference type="ARBA" id="ARBA00047283"/>
    </source>
</evidence>
<dbReference type="NCBIfam" id="NF011494">
    <property type="entry name" value="PRK14902.1"/>
    <property type="match status" value="1"/>
</dbReference>
<dbReference type="PANTHER" id="PTHR22807">
    <property type="entry name" value="NOP2 YEAST -RELATED NOL1/NOP2/FMU SUN DOMAIN-CONTAINING"/>
    <property type="match status" value="1"/>
</dbReference>
<dbReference type="EMBL" id="JAGFNZ010000007">
    <property type="protein sequence ID" value="MBW7574005.1"/>
    <property type="molecule type" value="Genomic_DNA"/>
</dbReference>
<evidence type="ECO:0000259" key="14">
    <source>
        <dbReference type="PROSITE" id="PS51686"/>
    </source>
</evidence>
<evidence type="ECO:0000256" key="8">
    <source>
        <dbReference type="ARBA" id="ARBA00022691"/>
    </source>
</evidence>
<dbReference type="InterPro" id="IPR004573">
    <property type="entry name" value="rRNA_ssu_MeTfrase_B"/>
</dbReference>
<keyword evidence="4" id="KW-0963">Cytoplasm</keyword>
<dbReference type="PROSITE" id="PS51686">
    <property type="entry name" value="SAM_MT_RSMB_NOP"/>
    <property type="match status" value="1"/>
</dbReference>
<dbReference type="EC" id="2.1.1.176" evidence="3"/>
<keyword evidence="5" id="KW-0698">rRNA processing</keyword>
<keyword evidence="16" id="KW-1185">Reference proteome</keyword>
<evidence type="ECO:0000313" key="15">
    <source>
        <dbReference type="EMBL" id="MBW7574005.1"/>
    </source>
</evidence>
<dbReference type="Proteomes" id="UP000719942">
    <property type="component" value="Unassembled WGS sequence"/>
</dbReference>
<dbReference type="InterPro" id="IPR001678">
    <property type="entry name" value="MeTrfase_RsmB-F_NOP2_dom"/>
</dbReference>
<comment type="caution">
    <text evidence="15">The sequence shown here is derived from an EMBL/GenBank/DDBJ whole genome shotgun (WGS) entry which is preliminary data.</text>
</comment>
<dbReference type="Pfam" id="PF22458">
    <property type="entry name" value="RsmF-B_ferredox"/>
    <property type="match status" value="1"/>
</dbReference>
<sequence length="450" mass="50254">MDNARAAALAALLHVDVNEGYSNIVLDKTLISFSLDPRDKALASAIFYGVLERRITLDYYISRFSKMPLKKLSPQVLEILRMGAYQILYLEKIPKSAAVNESVILAKENNAVKASGFINAILRSLIRNMDNLQMPDEGKDPKIALSIRYSCPEWLISLWQKSYGLDCTLHLLESAFSKPPVFARTNNICISEENLIEKLNAEGVKAVPITWLNQAVELQQIGAISQSESYREGLFHIQDLSSQLCCFLLQPLPGQRIIDVCSAPGGKTFTMAEMMENKGELLAFDKYKGKVNLIRQGAQRLKLTVISAAVRDASAAEDDLASADKVLCDVPCSGLGIIRRKPEIKYKLPSAIDSLPDLQYLILCKSSKLVKTNGTLFYSTCTLNPNENGKVAERFLRNNHDFEPLPLNLPDQICRIVEGEPENQLTLMPHVHGTDGFFIAAFRRKQEWMS</sequence>
<dbReference type="GO" id="GO:0032259">
    <property type="term" value="P:methylation"/>
    <property type="evidence" value="ECO:0007669"/>
    <property type="project" value="UniProtKB-KW"/>
</dbReference>
<evidence type="ECO:0000256" key="9">
    <source>
        <dbReference type="ARBA" id="ARBA00022884"/>
    </source>
</evidence>
<comment type="catalytic activity">
    <reaction evidence="12">
        <text>cytidine(967) in 16S rRNA + S-adenosyl-L-methionine = 5-methylcytidine(967) in 16S rRNA + S-adenosyl-L-homocysteine + H(+)</text>
        <dbReference type="Rhea" id="RHEA:42748"/>
        <dbReference type="Rhea" id="RHEA-COMP:10219"/>
        <dbReference type="Rhea" id="RHEA-COMP:10220"/>
        <dbReference type="ChEBI" id="CHEBI:15378"/>
        <dbReference type="ChEBI" id="CHEBI:57856"/>
        <dbReference type="ChEBI" id="CHEBI:59789"/>
        <dbReference type="ChEBI" id="CHEBI:74483"/>
        <dbReference type="ChEBI" id="CHEBI:82748"/>
        <dbReference type="EC" id="2.1.1.176"/>
    </reaction>
</comment>
<evidence type="ECO:0000256" key="10">
    <source>
        <dbReference type="ARBA" id="ARBA00030399"/>
    </source>
</evidence>
<dbReference type="PRINTS" id="PR02008">
    <property type="entry name" value="RCMTFAMILY"/>
</dbReference>
<reference evidence="15 16" key="1">
    <citation type="submission" date="2021-03" db="EMBL/GenBank/DDBJ databases">
        <title>Caproiciproducens sp. nov. isolated from feces of cow.</title>
        <authorList>
            <person name="Choi J.-Y."/>
        </authorList>
    </citation>
    <scope>NUCLEOTIDE SEQUENCE [LARGE SCALE GENOMIC DNA]</scope>
    <source>
        <strain evidence="15 16">AGMB10547</strain>
    </source>
</reference>
<dbReference type="Gene3D" id="1.10.940.10">
    <property type="entry name" value="NusB-like"/>
    <property type="match status" value="1"/>
</dbReference>
<organism evidence="15 16">
    <name type="scientific">Caproiciproducens faecalis</name>
    <dbReference type="NCBI Taxonomy" id="2820301"/>
    <lineage>
        <taxon>Bacteria</taxon>
        <taxon>Bacillati</taxon>
        <taxon>Bacillota</taxon>
        <taxon>Clostridia</taxon>
        <taxon>Eubacteriales</taxon>
        <taxon>Acutalibacteraceae</taxon>
        <taxon>Caproiciproducens</taxon>
    </lineage>
</organism>
<evidence type="ECO:0000256" key="13">
    <source>
        <dbReference type="PROSITE-ProRule" id="PRU01023"/>
    </source>
</evidence>
<dbReference type="InterPro" id="IPR029063">
    <property type="entry name" value="SAM-dependent_MTases_sf"/>
</dbReference>
<keyword evidence="6 13" id="KW-0489">Methyltransferase</keyword>
<feature type="active site" description="Nucleophile" evidence="13">
    <location>
        <position position="381"/>
    </location>
</feature>
<dbReference type="GO" id="GO:0008168">
    <property type="term" value="F:methyltransferase activity"/>
    <property type="evidence" value="ECO:0007669"/>
    <property type="project" value="UniProtKB-KW"/>
</dbReference>
<feature type="binding site" evidence="13">
    <location>
        <position position="285"/>
    </location>
    <ligand>
        <name>S-adenosyl-L-methionine</name>
        <dbReference type="ChEBI" id="CHEBI:59789"/>
    </ligand>
</feature>
<feature type="domain" description="SAM-dependent MTase RsmB/NOP-type" evidence="14">
    <location>
        <begin position="171"/>
        <end position="445"/>
    </location>
</feature>
<evidence type="ECO:0000256" key="2">
    <source>
        <dbReference type="ARBA" id="ARBA00004496"/>
    </source>
</evidence>